<comment type="caution">
    <text evidence="1">The sequence shown here is derived from an EMBL/GenBank/DDBJ whole genome shotgun (WGS) entry which is preliminary data.</text>
</comment>
<proteinExistence type="predicted"/>
<sequence length="434" mass="49670">MGYIITKISTQTCPGFLEVYLYTSETNDLRIPRFSAVDASLESRRPLKVPITIVTAASGNHACSLEAFLYHIRTVFSELRTDPQADARVMDERIRNGKVYLETSRDLENIRKKVKVKKVHQTAKNNSGTIDEARKFMEQNRQDAGSIQNVSNINEITNEVDEYEVQPRIVMYNMGMGPSKRKKRRLKALIEAGYIDETVDLDFDKYPSFWQLGDETRGEYGWKAGIIEEVTQRILEQSSGTKKRQLSVDDKEVLGPELDEKTPLYSNASASQRYEPSIVLWLDSGDRVSVGFLRWLPTFLTHYGLWTPQSQDTMRTWTHPGMLQYYRDSIDNFSEEETNCNGAAIAFDIRNRTVREGIMKEWVQCALVKDCIAPEGSSRENHRQDQAALTYLVKTMGYIDHVCHGFGEDFGVQVNQDRYCKENIASNPDHVISN</sequence>
<evidence type="ECO:0000313" key="2">
    <source>
        <dbReference type="Proteomes" id="UP000726737"/>
    </source>
</evidence>
<accession>A0A9P6PU06</accession>
<dbReference type="AlphaFoldDB" id="A0A9P6PU06"/>
<gene>
    <name evidence="1" type="ORF">BG011_006710</name>
</gene>
<dbReference type="Proteomes" id="UP000726737">
    <property type="component" value="Unassembled WGS sequence"/>
</dbReference>
<keyword evidence="2" id="KW-1185">Reference proteome</keyword>
<dbReference type="EMBL" id="JAAAJA010000494">
    <property type="protein sequence ID" value="KAG0252845.1"/>
    <property type="molecule type" value="Genomic_DNA"/>
</dbReference>
<evidence type="ECO:0000313" key="1">
    <source>
        <dbReference type="EMBL" id="KAG0252845.1"/>
    </source>
</evidence>
<organism evidence="1 2">
    <name type="scientific">Mortierella polycephala</name>
    <dbReference type="NCBI Taxonomy" id="41804"/>
    <lineage>
        <taxon>Eukaryota</taxon>
        <taxon>Fungi</taxon>
        <taxon>Fungi incertae sedis</taxon>
        <taxon>Mucoromycota</taxon>
        <taxon>Mortierellomycotina</taxon>
        <taxon>Mortierellomycetes</taxon>
        <taxon>Mortierellales</taxon>
        <taxon>Mortierellaceae</taxon>
        <taxon>Mortierella</taxon>
    </lineage>
</organism>
<dbReference type="PANTHER" id="PTHR31389:SF4">
    <property type="entry name" value="LD39211P"/>
    <property type="match status" value="1"/>
</dbReference>
<name>A0A9P6PU06_9FUNG</name>
<dbReference type="PANTHER" id="PTHR31389">
    <property type="entry name" value="LD39211P"/>
    <property type="match status" value="1"/>
</dbReference>
<dbReference type="OrthoDB" id="5954868at2759"/>
<reference evidence="1" key="1">
    <citation type="journal article" date="2020" name="Fungal Divers.">
        <title>Resolving the Mortierellaceae phylogeny through synthesis of multi-gene phylogenetics and phylogenomics.</title>
        <authorList>
            <person name="Vandepol N."/>
            <person name="Liber J."/>
            <person name="Desiro A."/>
            <person name="Na H."/>
            <person name="Kennedy M."/>
            <person name="Barry K."/>
            <person name="Grigoriev I.V."/>
            <person name="Miller A.N."/>
            <person name="O'Donnell K."/>
            <person name="Stajich J.E."/>
            <person name="Bonito G."/>
        </authorList>
    </citation>
    <scope>NUCLEOTIDE SEQUENCE</scope>
    <source>
        <strain evidence="1">KOD948</strain>
    </source>
</reference>
<protein>
    <submittedName>
        <fullName evidence="1">Uncharacterized protein</fullName>
    </submittedName>
</protein>